<feature type="region of interest" description="Disordered" evidence="1">
    <location>
        <begin position="36"/>
        <end position="64"/>
    </location>
</feature>
<comment type="caution">
    <text evidence="2">The sequence shown here is derived from an EMBL/GenBank/DDBJ whole genome shotgun (WGS) entry which is preliminary data.</text>
</comment>
<proteinExistence type="predicted"/>
<organism evidence="2 3">
    <name type="scientific">Ceratodon purpureus</name>
    <name type="common">Fire moss</name>
    <name type="synonym">Dicranum purpureum</name>
    <dbReference type="NCBI Taxonomy" id="3225"/>
    <lineage>
        <taxon>Eukaryota</taxon>
        <taxon>Viridiplantae</taxon>
        <taxon>Streptophyta</taxon>
        <taxon>Embryophyta</taxon>
        <taxon>Bryophyta</taxon>
        <taxon>Bryophytina</taxon>
        <taxon>Bryopsida</taxon>
        <taxon>Dicranidae</taxon>
        <taxon>Pseudoditrichales</taxon>
        <taxon>Ditrichaceae</taxon>
        <taxon>Ceratodon</taxon>
    </lineage>
</organism>
<dbReference type="EMBL" id="CM026422">
    <property type="protein sequence ID" value="KAG0588360.1"/>
    <property type="molecule type" value="Genomic_DNA"/>
</dbReference>
<feature type="region of interest" description="Disordered" evidence="1">
    <location>
        <begin position="78"/>
        <end position="117"/>
    </location>
</feature>
<dbReference type="Proteomes" id="UP000822688">
    <property type="component" value="Chromosome 2"/>
</dbReference>
<evidence type="ECO:0000313" key="2">
    <source>
        <dbReference type="EMBL" id="KAG0588360.1"/>
    </source>
</evidence>
<feature type="compositionally biased region" description="Polar residues" evidence="1">
    <location>
        <begin position="108"/>
        <end position="117"/>
    </location>
</feature>
<name>A0A8T0IXA4_CERPU</name>
<evidence type="ECO:0000256" key="1">
    <source>
        <dbReference type="SAM" id="MobiDB-lite"/>
    </source>
</evidence>
<protein>
    <submittedName>
        <fullName evidence="2">Uncharacterized protein</fullName>
    </submittedName>
</protein>
<gene>
    <name evidence="2" type="ORF">KC19_2G237900</name>
</gene>
<dbReference type="AlphaFoldDB" id="A0A8T0IXA4"/>
<reference evidence="2" key="1">
    <citation type="submission" date="2020-06" db="EMBL/GenBank/DDBJ databases">
        <title>WGS assembly of Ceratodon purpureus strain R40.</title>
        <authorList>
            <person name="Carey S.B."/>
            <person name="Jenkins J."/>
            <person name="Shu S."/>
            <person name="Lovell J.T."/>
            <person name="Sreedasyam A."/>
            <person name="Maumus F."/>
            <person name="Tiley G.P."/>
            <person name="Fernandez-Pozo N."/>
            <person name="Barry K."/>
            <person name="Chen C."/>
            <person name="Wang M."/>
            <person name="Lipzen A."/>
            <person name="Daum C."/>
            <person name="Saski C.A."/>
            <person name="Payton A.C."/>
            <person name="Mcbreen J.C."/>
            <person name="Conrad R.E."/>
            <person name="Kollar L.M."/>
            <person name="Olsson S."/>
            <person name="Huttunen S."/>
            <person name="Landis J.B."/>
            <person name="Wickett N.J."/>
            <person name="Johnson M.G."/>
            <person name="Rensing S.A."/>
            <person name="Grimwood J."/>
            <person name="Schmutz J."/>
            <person name="Mcdaniel S.F."/>
        </authorList>
    </citation>
    <scope>NUCLEOTIDE SEQUENCE</scope>
    <source>
        <strain evidence="2">R40</strain>
    </source>
</reference>
<keyword evidence="3" id="KW-1185">Reference proteome</keyword>
<accession>A0A8T0IXA4</accession>
<sequence>MAGIATRVCKSWGRSFPLLSSQASPFAGSVRYTNVDASRGVGPTKGPENDPATKGSTPDDYRADDVHLFEPKEITKKKVAEAQEEPAGLQGSKLMPGFDAPVNKDAKPQSTTVDENQ</sequence>
<evidence type="ECO:0000313" key="3">
    <source>
        <dbReference type="Proteomes" id="UP000822688"/>
    </source>
</evidence>